<evidence type="ECO:0000256" key="1">
    <source>
        <dbReference type="ARBA" id="ARBA00004370"/>
    </source>
</evidence>
<gene>
    <name evidence="9 10" type="primary">secE</name>
    <name evidence="10" type="ORF">H8711_04810</name>
</gene>
<dbReference type="GO" id="GO:0008320">
    <property type="term" value="F:protein transmembrane transporter activity"/>
    <property type="evidence" value="ECO:0007669"/>
    <property type="project" value="UniProtKB-UniRule"/>
</dbReference>
<evidence type="ECO:0000313" key="10">
    <source>
        <dbReference type="EMBL" id="MBC8546257.1"/>
    </source>
</evidence>
<keyword evidence="3 9" id="KW-1003">Cell membrane</keyword>
<dbReference type="GO" id="GO:0065002">
    <property type="term" value="P:intracellular protein transmembrane transport"/>
    <property type="evidence" value="ECO:0007669"/>
    <property type="project" value="UniProtKB-UniRule"/>
</dbReference>
<comment type="subcellular location">
    <subcellularLocation>
        <location evidence="9">Cell membrane</location>
        <topology evidence="9">Single-pass membrane protein</topology>
    </subcellularLocation>
    <subcellularLocation>
        <location evidence="1">Membrane</location>
    </subcellularLocation>
</comment>
<keyword evidence="5 9" id="KW-0653">Protein transport</keyword>
<dbReference type="PANTHER" id="PTHR33910">
    <property type="entry name" value="PROTEIN TRANSLOCASE SUBUNIT SECE"/>
    <property type="match status" value="1"/>
</dbReference>
<dbReference type="Pfam" id="PF00584">
    <property type="entry name" value="SecE"/>
    <property type="match status" value="1"/>
</dbReference>
<dbReference type="GO" id="GO:0005886">
    <property type="term" value="C:plasma membrane"/>
    <property type="evidence" value="ECO:0007669"/>
    <property type="project" value="UniProtKB-SubCell"/>
</dbReference>
<evidence type="ECO:0000256" key="5">
    <source>
        <dbReference type="ARBA" id="ARBA00022927"/>
    </source>
</evidence>
<evidence type="ECO:0000256" key="8">
    <source>
        <dbReference type="ARBA" id="ARBA00023136"/>
    </source>
</evidence>
<keyword evidence="6 9" id="KW-1133">Transmembrane helix</keyword>
<evidence type="ECO:0000256" key="3">
    <source>
        <dbReference type="ARBA" id="ARBA00022475"/>
    </source>
</evidence>
<organism evidence="10 11">
    <name type="scientific">Ligaoa zhengdingensis</name>
    <dbReference type="NCBI Taxonomy" id="2763658"/>
    <lineage>
        <taxon>Bacteria</taxon>
        <taxon>Bacillati</taxon>
        <taxon>Bacillota</taxon>
        <taxon>Clostridia</taxon>
        <taxon>Eubacteriales</taxon>
        <taxon>Oscillospiraceae</taxon>
        <taxon>Ligaoa</taxon>
    </lineage>
</organism>
<evidence type="ECO:0000256" key="9">
    <source>
        <dbReference type="HAMAP-Rule" id="MF_00422"/>
    </source>
</evidence>
<sequence>MNMAEASSEKKSKPGFFQKIAKSFRDTRGEVKKIVWPTKSSIINNTIVVIVCCVIIGIFIWGLDALLSWLVQVLLRNA</sequence>
<dbReference type="GO" id="GO:0043952">
    <property type="term" value="P:protein transport by the Sec complex"/>
    <property type="evidence" value="ECO:0007669"/>
    <property type="project" value="UniProtKB-UniRule"/>
</dbReference>
<dbReference type="NCBIfam" id="TIGR00964">
    <property type="entry name" value="secE_bact"/>
    <property type="match status" value="1"/>
</dbReference>
<keyword evidence="7 9" id="KW-0811">Translocation</keyword>
<dbReference type="PRINTS" id="PR01650">
    <property type="entry name" value="SECETRNLCASE"/>
</dbReference>
<comment type="subunit">
    <text evidence="9">Component of the Sec protein translocase complex. Heterotrimer consisting of SecY, SecE and SecG subunits. The heterotrimers can form oligomers, although 1 heterotrimer is thought to be able to translocate proteins. Interacts with the ribosome. Interacts with SecDF, and other proteins may be involved. Interacts with SecA.</text>
</comment>
<dbReference type="Gene3D" id="1.20.5.1030">
    <property type="entry name" value="Preprotein translocase secy subunit"/>
    <property type="match status" value="1"/>
</dbReference>
<keyword evidence="2 9" id="KW-0813">Transport</keyword>
<dbReference type="GO" id="GO:0006605">
    <property type="term" value="P:protein targeting"/>
    <property type="evidence" value="ECO:0007669"/>
    <property type="project" value="UniProtKB-UniRule"/>
</dbReference>
<dbReference type="AlphaFoldDB" id="A0A926HZT1"/>
<dbReference type="InterPro" id="IPR038379">
    <property type="entry name" value="SecE_sf"/>
</dbReference>
<proteinExistence type="inferred from homology"/>
<dbReference type="PANTHER" id="PTHR33910:SF1">
    <property type="entry name" value="PROTEIN TRANSLOCASE SUBUNIT SECE"/>
    <property type="match status" value="1"/>
</dbReference>
<comment type="similarity">
    <text evidence="9">Belongs to the SecE/SEC61-gamma family.</text>
</comment>
<keyword evidence="4 9" id="KW-0812">Transmembrane</keyword>
<evidence type="ECO:0000256" key="2">
    <source>
        <dbReference type="ARBA" id="ARBA00022448"/>
    </source>
</evidence>
<protein>
    <recommendedName>
        <fullName evidence="9">Protein translocase subunit SecE</fullName>
    </recommendedName>
</protein>
<dbReference type="GO" id="GO:0009306">
    <property type="term" value="P:protein secretion"/>
    <property type="evidence" value="ECO:0007669"/>
    <property type="project" value="UniProtKB-UniRule"/>
</dbReference>
<name>A0A926HZT1_9FIRM</name>
<comment type="function">
    <text evidence="9">Essential subunit of the Sec protein translocation channel SecYEG. Clamps together the 2 halves of SecY. May contact the channel plug during translocation.</text>
</comment>
<reference evidence="10" key="1">
    <citation type="submission" date="2020-08" db="EMBL/GenBank/DDBJ databases">
        <title>Genome public.</title>
        <authorList>
            <person name="Liu C."/>
            <person name="Sun Q."/>
        </authorList>
    </citation>
    <scope>NUCLEOTIDE SEQUENCE</scope>
    <source>
        <strain evidence="10">NSJ-31</strain>
    </source>
</reference>
<dbReference type="EMBL" id="JACRST010000004">
    <property type="protein sequence ID" value="MBC8546257.1"/>
    <property type="molecule type" value="Genomic_DNA"/>
</dbReference>
<evidence type="ECO:0000313" key="11">
    <source>
        <dbReference type="Proteomes" id="UP000653127"/>
    </source>
</evidence>
<dbReference type="InterPro" id="IPR005807">
    <property type="entry name" value="SecE_bac"/>
</dbReference>
<keyword evidence="11" id="KW-1185">Reference proteome</keyword>
<feature type="transmembrane region" description="Helical" evidence="9">
    <location>
        <begin position="42"/>
        <end position="63"/>
    </location>
</feature>
<dbReference type="Proteomes" id="UP000653127">
    <property type="component" value="Unassembled WGS sequence"/>
</dbReference>
<evidence type="ECO:0000256" key="7">
    <source>
        <dbReference type="ARBA" id="ARBA00023010"/>
    </source>
</evidence>
<dbReference type="HAMAP" id="MF_00422">
    <property type="entry name" value="SecE"/>
    <property type="match status" value="1"/>
</dbReference>
<comment type="caution">
    <text evidence="10">The sequence shown here is derived from an EMBL/GenBank/DDBJ whole genome shotgun (WGS) entry which is preliminary data.</text>
</comment>
<accession>A0A926HZT1</accession>
<evidence type="ECO:0000256" key="4">
    <source>
        <dbReference type="ARBA" id="ARBA00022692"/>
    </source>
</evidence>
<keyword evidence="8 9" id="KW-0472">Membrane</keyword>
<dbReference type="InterPro" id="IPR001901">
    <property type="entry name" value="Translocase_SecE/Sec61-g"/>
</dbReference>
<evidence type="ECO:0000256" key="6">
    <source>
        <dbReference type="ARBA" id="ARBA00022989"/>
    </source>
</evidence>